<dbReference type="Gene3D" id="2.10.70.100">
    <property type="match status" value="1"/>
</dbReference>
<protein>
    <submittedName>
        <fullName evidence="7">EAL domain-containing protein</fullName>
    </submittedName>
</protein>
<evidence type="ECO:0000259" key="4">
    <source>
        <dbReference type="PROSITE" id="PS50113"/>
    </source>
</evidence>
<accession>A0A4U1I1W6</accession>
<dbReference type="SUPFAM" id="SSF55073">
    <property type="entry name" value="Nucleotide cyclase"/>
    <property type="match status" value="1"/>
</dbReference>
<dbReference type="PANTHER" id="PTHR44757">
    <property type="entry name" value="DIGUANYLATE CYCLASE DGCP"/>
    <property type="match status" value="1"/>
</dbReference>
<dbReference type="OrthoDB" id="9813903at2"/>
<keyword evidence="2" id="KW-0597">Phosphoprotein</keyword>
<dbReference type="FunFam" id="3.20.20.450:FF:000001">
    <property type="entry name" value="Cyclic di-GMP phosphodiesterase yahA"/>
    <property type="match status" value="1"/>
</dbReference>
<dbReference type="Pfam" id="PF08447">
    <property type="entry name" value="PAS_3"/>
    <property type="match status" value="1"/>
</dbReference>
<feature type="domain" description="Response regulatory" evidence="3">
    <location>
        <begin position="707"/>
        <end position="822"/>
    </location>
</feature>
<feature type="domain" description="EAL" evidence="5">
    <location>
        <begin position="438"/>
        <end position="692"/>
    </location>
</feature>
<dbReference type="SUPFAM" id="SSF141868">
    <property type="entry name" value="EAL domain-like"/>
    <property type="match status" value="1"/>
</dbReference>
<dbReference type="CDD" id="cd01949">
    <property type="entry name" value="GGDEF"/>
    <property type="match status" value="1"/>
</dbReference>
<dbReference type="CDD" id="cd01948">
    <property type="entry name" value="EAL"/>
    <property type="match status" value="1"/>
</dbReference>
<dbReference type="EMBL" id="SWJE01000009">
    <property type="protein sequence ID" value="TKC87167.1"/>
    <property type="molecule type" value="Genomic_DNA"/>
</dbReference>
<reference evidence="7 8" key="1">
    <citation type="submission" date="2019-04" db="EMBL/GenBank/DDBJ databases">
        <title>Trinickia sp. 7GSK02, isolated from subtropical forest soil.</title>
        <authorList>
            <person name="Gao Z.-H."/>
            <person name="Qiu L.-H."/>
        </authorList>
    </citation>
    <scope>NUCLEOTIDE SEQUENCE [LARGE SCALE GENOMIC DNA]</scope>
    <source>
        <strain evidence="7 8">7GSK02</strain>
    </source>
</reference>
<comment type="caution">
    <text evidence="7">The sequence shown here is derived from an EMBL/GenBank/DDBJ whole genome shotgun (WGS) entry which is preliminary data.</text>
</comment>
<evidence type="ECO:0000313" key="8">
    <source>
        <dbReference type="Proteomes" id="UP000305539"/>
    </source>
</evidence>
<dbReference type="CDD" id="cd17569">
    <property type="entry name" value="REC_HupR-like"/>
    <property type="match status" value="1"/>
</dbReference>
<evidence type="ECO:0000259" key="6">
    <source>
        <dbReference type="PROSITE" id="PS50887"/>
    </source>
</evidence>
<dbReference type="InterPro" id="IPR000700">
    <property type="entry name" value="PAS-assoc_C"/>
</dbReference>
<dbReference type="Pfam" id="PF00072">
    <property type="entry name" value="Response_reg"/>
    <property type="match status" value="2"/>
</dbReference>
<feature type="domain" description="GGDEF" evidence="6">
    <location>
        <begin position="296"/>
        <end position="429"/>
    </location>
</feature>
<dbReference type="SUPFAM" id="SSF52172">
    <property type="entry name" value="CheY-like"/>
    <property type="match status" value="2"/>
</dbReference>
<dbReference type="Gene3D" id="3.30.70.270">
    <property type="match status" value="1"/>
</dbReference>
<feature type="modified residue" description="4-aspartylphosphate" evidence="2">
    <location>
        <position position="756"/>
    </location>
</feature>
<dbReference type="AlphaFoldDB" id="A0A4U1I1W6"/>
<organism evidence="7 8">
    <name type="scientific">Trinickia terrae</name>
    <dbReference type="NCBI Taxonomy" id="2571161"/>
    <lineage>
        <taxon>Bacteria</taxon>
        <taxon>Pseudomonadati</taxon>
        <taxon>Pseudomonadota</taxon>
        <taxon>Betaproteobacteria</taxon>
        <taxon>Burkholderiales</taxon>
        <taxon>Burkholderiaceae</taxon>
        <taxon>Trinickia</taxon>
    </lineage>
</organism>
<evidence type="ECO:0000256" key="1">
    <source>
        <dbReference type="ARBA" id="ARBA00051114"/>
    </source>
</evidence>
<dbReference type="RefSeq" id="WP_136896377.1">
    <property type="nucleotide sequence ID" value="NZ_SWJE01000009.1"/>
</dbReference>
<dbReference type="GO" id="GO:0071111">
    <property type="term" value="F:cyclic-guanylate-specific phosphodiesterase activity"/>
    <property type="evidence" value="ECO:0007669"/>
    <property type="project" value="UniProtKB-EC"/>
</dbReference>
<dbReference type="Proteomes" id="UP000305539">
    <property type="component" value="Unassembled WGS sequence"/>
</dbReference>
<evidence type="ECO:0000313" key="7">
    <source>
        <dbReference type="EMBL" id="TKC87167.1"/>
    </source>
</evidence>
<dbReference type="GO" id="GO:0000160">
    <property type="term" value="P:phosphorelay signal transduction system"/>
    <property type="evidence" value="ECO:0007669"/>
    <property type="project" value="InterPro"/>
</dbReference>
<dbReference type="FunFam" id="3.30.70.270:FF:000001">
    <property type="entry name" value="Diguanylate cyclase domain protein"/>
    <property type="match status" value="1"/>
</dbReference>
<dbReference type="PROSITE" id="PS50110">
    <property type="entry name" value="RESPONSE_REGULATORY"/>
    <property type="match status" value="2"/>
</dbReference>
<dbReference type="InterPro" id="IPR043128">
    <property type="entry name" value="Rev_trsase/Diguanyl_cyclase"/>
</dbReference>
<dbReference type="InterPro" id="IPR013655">
    <property type="entry name" value="PAS_fold_3"/>
</dbReference>
<dbReference type="Pfam" id="PF00990">
    <property type="entry name" value="GGDEF"/>
    <property type="match status" value="1"/>
</dbReference>
<dbReference type="SMART" id="SM00448">
    <property type="entry name" value="REC"/>
    <property type="match status" value="2"/>
</dbReference>
<dbReference type="Pfam" id="PF00563">
    <property type="entry name" value="EAL"/>
    <property type="match status" value="1"/>
</dbReference>
<feature type="domain" description="Response regulatory" evidence="3">
    <location>
        <begin position="10"/>
        <end position="126"/>
    </location>
</feature>
<evidence type="ECO:0000256" key="2">
    <source>
        <dbReference type="PROSITE-ProRule" id="PRU00169"/>
    </source>
</evidence>
<name>A0A4U1I1W6_9BURK</name>
<dbReference type="Gene3D" id="3.30.450.20">
    <property type="entry name" value="PAS domain"/>
    <property type="match status" value="1"/>
</dbReference>
<dbReference type="Gene3D" id="3.20.20.450">
    <property type="entry name" value="EAL domain"/>
    <property type="match status" value="1"/>
</dbReference>
<dbReference type="Gene3D" id="3.40.50.2300">
    <property type="match status" value="2"/>
</dbReference>
<dbReference type="InterPro" id="IPR052155">
    <property type="entry name" value="Biofilm_reg_signaling"/>
</dbReference>
<feature type="modified residue" description="4-aspartylphosphate" evidence="2">
    <location>
        <position position="59"/>
    </location>
</feature>
<dbReference type="SMART" id="SM00267">
    <property type="entry name" value="GGDEF"/>
    <property type="match status" value="1"/>
</dbReference>
<dbReference type="NCBIfam" id="TIGR00254">
    <property type="entry name" value="GGDEF"/>
    <property type="match status" value="1"/>
</dbReference>
<dbReference type="InterPro" id="IPR001789">
    <property type="entry name" value="Sig_transdc_resp-reg_receiver"/>
</dbReference>
<evidence type="ECO:0000259" key="3">
    <source>
        <dbReference type="PROSITE" id="PS50110"/>
    </source>
</evidence>
<dbReference type="PANTHER" id="PTHR44757:SF2">
    <property type="entry name" value="BIOFILM ARCHITECTURE MAINTENANCE PROTEIN MBAA"/>
    <property type="match status" value="1"/>
</dbReference>
<feature type="domain" description="PAC" evidence="4">
    <location>
        <begin position="213"/>
        <end position="264"/>
    </location>
</feature>
<dbReference type="InterPro" id="IPR035919">
    <property type="entry name" value="EAL_sf"/>
</dbReference>
<keyword evidence="8" id="KW-1185">Reference proteome</keyword>
<dbReference type="PROSITE" id="PS50883">
    <property type="entry name" value="EAL"/>
    <property type="match status" value="1"/>
</dbReference>
<evidence type="ECO:0000259" key="5">
    <source>
        <dbReference type="PROSITE" id="PS50883"/>
    </source>
</evidence>
<dbReference type="InterPro" id="IPR001633">
    <property type="entry name" value="EAL_dom"/>
</dbReference>
<dbReference type="SMART" id="SM00052">
    <property type="entry name" value="EAL"/>
    <property type="match status" value="1"/>
</dbReference>
<dbReference type="GO" id="GO:0071732">
    <property type="term" value="P:cellular response to nitric oxide"/>
    <property type="evidence" value="ECO:0007669"/>
    <property type="project" value="UniProtKB-ARBA"/>
</dbReference>
<dbReference type="InterPro" id="IPR000160">
    <property type="entry name" value="GGDEF_dom"/>
</dbReference>
<dbReference type="PROSITE" id="PS50887">
    <property type="entry name" value="GGDEF"/>
    <property type="match status" value="1"/>
</dbReference>
<dbReference type="InterPro" id="IPR029787">
    <property type="entry name" value="Nucleotide_cyclase"/>
</dbReference>
<proteinExistence type="predicted"/>
<gene>
    <name evidence="7" type="ORF">FAZ69_17645</name>
</gene>
<sequence>MINRNSDAPVVLIVDDDAMTRLLVVETLEPEGFRVEETEGPQEGIDAFLRHRPALVLLDVEMPGGDGFECCRRLRALPEGRLVPIVMLTGNDDDESIARAFDAGATDFVSKPMRWKLLGYRIRYLLRGAATLEKLATAQSSLTYAQTLAHLGNWEYQAGRPDGYWSPELYRILGLDPECTPATFDRLLQSVPADEQPLLIQSFTSLRTEGTAFSLEHRLIHADGTEHHVLHQAESDRDPSRAIVLRGIVQDITERKMQQGRIEYLANHDALTGLPNRNLLSDRMEQAMLQARRTRQLVAVMLLDLDRFKYVNDNFGHSVGDSLLQAVSVRLKAALRDGDTVARLGGDEFVVMLVNLRASADAEKIARHILGTFVAPFALEGHDLHMTTSVGVSVYPADGADAESLLKTADAALYCAKERGRNCYSFYTRELGTRVEEQAELENALHQALANNELELHYQPKVDLKTGQISGVEALIRWRRPGIGVIPPDRFIPIAEETGLILPIGEWVLRAACAQAVAWHREGHPPIPVAVNLSARQFRQQNVADMVRATLEETGLAPARLELELTESVLMQDRNTIAHTLRELKALGVMLSLDDFGTGYSSLSYLKDLPIDVVKIDKSFLSDVTTSAEGASLTRSIIAMAESLHMATVAEGVETEGQLSFLNRHRCHAMQGYYFSHPVTGPEIAEMLSAGTELPEHCRRRELLHRTLLLVDDDRSILQMLGRSLNRDGYEILCTTNPDEALDLLARHRVGVIVSDFRMPSLSGIDLLQKVKALYPDIVRILLSGYTEVQSITDTINEGSVQKFLTKPWDVALLRQHIAEAFQRFERGYATVPPLHDGKDADAACVDVHPPRITHIEEPRRRGQA</sequence>
<comment type="catalytic activity">
    <reaction evidence="1">
        <text>3',3'-c-di-GMP + H2O = 5'-phosphoguanylyl(3'-&gt;5')guanosine + H(+)</text>
        <dbReference type="Rhea" id="RHEA:24902"/>
        <dbReference type="ChEBI" id="CHEBI:15377"/>
        <dbReference type="ChEBI" id="CHEBI:15378"/>
        <dbReference type="ChEBI" id="CHEBI:58754"/>
        <dbReference type="ChEBI" id="CHEBI:58805"/>
        <dbReference type="EC" id="3.1.4.52"/>
    </reaction>
    <physiologicalReaction direction="left-to-right" evidence="1">
        <dbReference type="Rhea" id="RHEA:24903"/>
    </physiologicalReaction>
</comment>
<dbReference type="InterPro" id="IPR035965">
    <property type="entry name" value="PAS-like_dom_sf"/>
</dbReference>
<dbReference type="InterPro" id="IPR011006">
    <property type="entry name" value="CheY-like_superfamily"/>
</dbReference>
<dbReference type="PROSITE" id="PS50113">
    <property type="entry name" value="PAC"/>
    <property type="match status" value="1"/>
</dbReference>
<dbReference type="SUPFAM" id="SSF55785">
    <property type="entry name" value="PYP-like sensor domain (PAS domain)"/>
    <property type="match status" value="1"/>
</dbReference>